<evidence type="ECO:0000313" key="2">
    <source>
        <dbReference type="EMBL" id="MFC7125236.1"/>
    </source>
</evidence>
<dbReference type="CDD" id="cd08946">
    <property type="entry name" value="SDR_e"/>
    <property type="match status" value="1"/>
</dbReference>
<gene>
    <name evidence="2" type="ORF">ACFQJ7_04175</name>
</gene>
<dbReference type="SUPFAM" id="SSF51735">
    <property type="entry name" value="NAD(P)-binding Rossmann-fold domains"/>
    <property type="match status" value="1"/>
</dbReference>
<dbReference type="Gene3D" id="3.40.50.720">
    <property type="entry name" value="NAD(P)-binding Rossmann-like Domain"/>
    <property type="match status" value="1"/>
</dbReference>
<dbReference type="EMBL" id="JBHSZQ010000004">
    <property type="protein sequence ID" value="MFC7125236.1"/>
    <property type="molecule type" value="Genomic_DNA"/>
</dbReference>
<accession>A0ABD5X2C6</accession>
<proteinExistence type="predicted"/>
<dbReference type="Proteomes" id="UP001596414">
    <property type="component" value="Unassembled WGS sequence"/>
</dbReference>
<comment type="caution">
    <text evidence="2">The sequence shown here is derived from an EMBL/GenBank/DDBJ whole genome shotgun (WGS) entry which is preliminary data.</text>
</comment>
<name>A0ABD5X2C6_9EURY</name>
<organism evidence="2 3">
    <name type="scientific">Halovenus rubra</name>
    <dbReference type="NCBI Taxonomy" id="869890"/>
    <lineage>
        <taxon>Archaea</taxon>
        <taxon>Methanobacteriati</taxon>
        <taxon>Methanobacteriota</taxon>
        <taxon>Stenosarchaea group</taxon>
        <taxon>Halobacteria</taxon>
        <taxon>Halobacteriales</taxon>
        <taxon>Haloarculaceae</taxon>
        <taxon>Halovenus</taxon>
    </lineage>
</organism>
<protein>
    <submittedName>
        <fullName evidence="2">NAD-dependent epimerase/dehydratase family protein</fullName>
    </submittedName>
</protein>
<dbReference type="InterPro" id="IPR050177">
    <property type="entry name" value="Lipid_A_modif_metabolic_enz"/>
</dbReference>
<evidence type="ECO:0000313" key="3">
    <source>
        <dbReference type="Proteomes" id="UP001596414"/>
    </source>
</evidence>
<feature type="domain" description="NAD-dependent epimerase/dehydratase" evidence="1">
    <location>
        <begin position="3"/>
        <end position="187"/>
    </location>
</feature>
<dbReference type="PANTHER" id="PTHR43245:SF23">
    <property type="entry name" value="NAD(P)-BINDING DOMAIN-CONTAINING PROTEIN"/>
    <property type="match status" value="1"/>
</dbReference>
<dbReference type="RefSeq" id="WP_267636235.1">
    <property type="nucleotide sequence ID" value="NZ_JAODIY010000004.1"/>
</dbReference>
<sequence>MDALVTGHAGYIGGVLADQLVENGHNVIGFDRTADAGDDIRDRDRVEEVITTKELDIVYHLAADADVWVDDWPYLLENNVVGTANVAAATAEADIPLVFASSVAASGEFNRYGRSKNLAEQAVSEYDNVTTVRFPNVAGRGAPRGQAQDMIQEALSGDIEVWDNGNIRRSYIDVRDLASALIDIGTNAYTVRTPSSIFAHTVTNLELGESIQTVVAEETDTEPTLSLVDRTPPSPRTLTAAEWCLQNPIPLKESLRSQVQAALNDTGSA</sequence>
<dbReference type="InterPro" id="IPR001509">
    <property type="entry name" value="Epimerase_deHydtase"/>
</dbReference>
<dbReference type="Pfam" id="PF01370">
    <property type="entry name" value="Epimerase"/>
    <property type="match status" value="1"/>
</dbReference>
<reference evidence="2 3" key="1">
    <citation type="journal article" date="2014" name="Int. J. Syst. Evol. Microbiol.">
        <title>Complete genome sequence of Corynebacterium casei LMG S-19264T (=DSM 44701T), isolated from a smear-ripened cheese.</title>
        <authorList>
            <consortium name="US DOE Joint Genome Institute (JGI-PGF)"/>
            <person name="Walter F."/>
            <person name="Albersmeier A."/>
            <person name="Kalinowski J."/>
            <person name="Ruckert C."/>
        </authorList>
    </citation>
    <scope>NUCLEOTIDE SEQUENCE [LARGE SCALE GENOMIC DNA]</scope>
    <source>
        <strain evidence="2 3">CGMCC 4.7215</strain>
    </source>
</reference>
<dbReference type="PANTHER" id="PTHR43245">
    <property type="entry name" value="BIFUNCTIONAL POLYMYXIN RESISTANCE PROTEIN ARNA"/>
    <property type="match status" value="1"/>
</dbReference>
<dbReference type="InterPro" id="IPR036291">
    <property type="entry name" value="NAD(P)-bd_dom_sf"/>
</dbReference>
<evidence type="ECO:0000259" key="1">
    <source>
        <dbReference type="Pfam" id="PF01370"/>
    </source>
</evidence>
<dbReference type="AlphaFoldDB" id="A0ABD5X2C6"/>